<sequence>MMVKNKLCAILNLTEDDQLLKPLTQNRPIAALPFADRYRVIDFALSSICHAEIDSVALFIAESGRSIYDHIRSGAAWDLDSQVSGGIFTFSQQNWKLRHHQENLYEDYYYNHRVFMARAKAEYVFVAGSKIIANVDIRGVFRHHVAEGKDITLIYKQLDKEKLGDQNPKSRALKFDANRQVKGLVEYGDLGEGEKVDASLSMYLLSVKTLNDIIDRAVDEEVYMEVDELVQHYLLDYTVNPYKYTGYMANIDSIQRYYKANMDMLDRQNFTSLFYSSQPILTKTKNGVPSYYAPSSDVRSSVVASGSYLAGKVERSLISRKVHVSEGAHVKDSIILQGTKVGDGARVEYAILDKGCVVEPGAHVIGTPDNVVVISKNTVIPAE</sequence>
<evidence type="ECO:0000256" key="1">
    <source>
        <dbReference type="ARBA" id="ARBA00010443"/>
    </source>
</evidence>
<evidence type="ECO:0000259" key="4">
    <source>
        <dbReference type="Pfam" id="PF24894"/>
    </source>
</evidence>
<dbReference type="AlphaFoldDB" id="W1Q607"/>
<keyword evidence="5" id="KW-0548">Nucleotidyltransferase</keyword>
<evidence type="ECO:0000313" key="6">
    <source>
        <dbReference type="Proteomes" id="UP000019050"/>
    </source>
</evidence>
<dbReference type="eggNOG" id="COG0448">
    <property type="taxonomic scope" value="Bacteria"/>
</dbReference>
<gene>
    <name evidence="5" type="ORF">GCWU000182_001241</name>
</gene>
<dbReference type="InterPro" id="IPR029044">
    <property type="entry name" value="Nucleotide-diphossugar_trans"/>
</dbReference>
<dbReference type="Pfam" id="PF00483">
    <property type="entry name" value="NTP_transferase"/>
    <property type="match status" value="1"/>
</dbReference>
<dbReference type="HOGENOM" id="CLU_029499_14_0_9"/>
<dbReference type="Gene3D" id="3.90.550.10">
    <property type="entry name" value="Spore Coat Polysaccharide Biosynthesis Protein SpsA, Chain A"/>
    <property type="match status" value="1"/>
</dbReference>
<feature type="domain" description="Nucleotidyl transferase" evidence="3">
    <location>
        <begin position="20"/>
        <end position="160"/>
    </location>
</feature>
<dbReference type="CDD" id="cd04651">
    <property type="entry name" value="LbH_G1P_AT_C"/>
    <property type="match status" value="1"/>
</dbReference>
<protein>
    <submittedName>
        <fullName evidence="5">Glucose-1-phosphate adenylyltransferase, GlgD subunit</fullName>
    </submittedName>
</protein>
<dbReference type="STRING" id="592010.GCWU000182_001241"/>
<dbReference type="NCBIfam" id="TIGR02092">
    <property type="entry name" value="glgD"/>
    <property type="match status" value="1"/>
</dbReference>
<dbReference type="Proteomes" id="UP000019050">
    <property type="component" value="Unassembled WGS sequence"/>
</dbReference>
<dbReference type="SUPFAM" id="SSF53448">
    <property type="entry name" value="Nucleotide-diphospho-sugar transferases"/>
    <property type="match status" value="1"/>
</dbReference>
<keyword evidence="2" id="KW-0320">Glycogen biosynthesis</keyword>
<comment type="caution">
    <text evidence="5">The sequence shown here is derived from an EMBL/GenBank/DDBJ whole genome shotgun (WGS) entry which is preliminary data.</text>
</comment>
<dbReference type="InterPro" id="IPR011832">
    <property type="entry name" value="GlgDAde_trans"/>
</dbReference>
<dbReference type="PANTHER" id="PTHR43523">
    <property type="entry name" value="GLUCOSE-1-PHOSPHATE ADENYLYLTRANSFERASE-RELATED"/>
    <property type="match status" value="1"/>
</dbReference>
<dbReference type="GeneID" id="84817751"/>
<dbReference type="SUPFAM" id="SSF51161">
    <property type="entry name" value="Trimeric LpxA-like enzymes"/>
    <property type="match status" value="1"/>
</dbReference>
<organism evidence="5 6">
    <name type="scientific">Abiotrophia defectiva ATCC 49176</name>
    <dbReference type="NCBI Taxonomy" id="592010"/>
    <lineage>
        <taxon>Bacteria</taxon>
        <taxon>Bacillati</taxon>
        <taxon>Bacillota</taxon>
        <taxon>Bacilli</taxon>
        <taxon>Lactobacillales</taxon>
        <taxon>Aerococcaceae</taxon>
        <taxon>Abiotrophia</taxon>
    </lineage>
</organism>
<dbReference type="Gene3D" id="2.160.10.10">
    <property type="entry name" value="Hexapeptide repeat proteins"/>
    <property type="match status" value="1"/>
</dbReference>
<comment type="similarity">
    <text evidence="1">Belongs to the bacterial/plant glucose-1-phosphate adenylyltransferase family.</text>
</comment>
<dbReference type="InterPro" id="IPR011004">
    <property type="entry name" value="Trimer_LpxA-like_sf"/>
</dbReference>
<dbReference type="PANTHER" id="PTHR43523:SF6">
    <property type="entry name" value="GLYCOGEN BIOSYNTHESIS PROTEIN GLGD"/>
    <property type="match status" value="1"/>
</dbReference>
<dbReference type="GO" id="GO:0005978">
    <property type="term" value="P:glycogen biosynthetic process"/>
    <property type="evidence" value="ECO:0007669"/>
    <property type="project" value="UniProtKB-KW"/>
</dbReference>
<accession>W1Q607</accession>
<keyword evidence="6" id="KW-1185">Reference proteome</keyword>
<evidence type="ECO:0000259" key="3">
    <source>
        <dbReference type="Pfam" id="PF00483"/>
    </source>
</evidence>
<keyword evidence="5" id="KW-0808">Transferase</keyword>
<dbReference type="EMBL" id="ACIN03000012">
    <property type="protein sequence ID" value="ESK65459.1"/>
    <property type="molecule type" value="Genomic_DNA"/>
</dbReference>
<feature type="domain" description="Glucose-1-phosphate adenylyltransferase/Bifunctional protein GlmU-like C-terminal hexapeptide" evidence="4">
    <location>
        <begin position="297"/>
        <end position="364"/>
    </location>
</feature>
<evidence type="ECO:0000313" key="5">
    <source>
        <dbReference type="EMBL" id="ESK65459.1"/>
    </source>
</evidence>
<name>W1Q607_ABIDE</name>
<dbReference type="Pfam" id="PF24894">
    <property type="entry name" value="Hexapep_GlmU"/>
    <property type="match status" value="1"/>
</dbReference>
<reference evidence="5" key="1">
    <citation type="submission" date="2013-06" db="EMBL/GenBank/DDBJ databases">
        <authorList>
            <person name="Weinstock G."/>
            <person name="Sodergren E."/>
            <person name="Clifton S."/>
            <person name="Fulton L."/>
            <person name="Fulton B."/>
            <person name="Courtney L."/>
            <person name="Fronick C."/>
            <person name="Harrison M."/>
            <person name="Strong C."/>
            <person name="Farmer C."/>
            <person name="Delahaunty K."/>
            <person name="Markovic C."/>
            <person name="Hall O."/>
            <person name="Minx P."/>
            <person name="Tomlinson C."/>
            <person name="Mitreva M."/>
            <person name="Nelson J."/>
            <person name="Hou S."/>
            <person name="Wollam A."/>
            <person name="Pepin K.H."/>
            <person name="Johnson M."/>
            <person name="Bhonagiri V."/>
            <person name="Nash W.E."/>
            <person name="Warren W."/>
            <person name="Chinwalla A."/>
            <person name="Mardis E.R."/>
            <person name="Wilson R.K."/>
        </authorList>
    </citation>
    <scope>NUCLEOTIDE SEQUENCE [LARGE SCALE GENOMIC DNA]</scope>
    <source>
        <strain evidence="5">ATCC 49176</strain>
    </source>
</reference>
<evidence type="ECO:0000256" key="2">
    <source>
        <dbReference type="ARBA" id="ARBA00023056"/>
    </source>
</evidence>
<dbReference type="InterPro" id="IPR011831">
    <property type="entry name" value="ADP-Glc_PPase"/>
</dbReference>
<dbReference type="InterPro" id="IPR056818">
    <property type="entry name" value="GlmU/GlgC-like_hexapep"/>
</dbReference>
<proteinExistence type="inferred from homology"/>
<dbReference type="RefSeq" id="WP_023391883.1">
    <property type="nucleotide sequence ID" value="NZ_KI535340.1"/>
</dbReference>
<dbReference type="GO" id="GO:0008878">
    <property type="term" value="F:glucose-1-phosphate adenylyltransferase activity"/>
    <property type="evidence" value="ECO:0007669"/>
    <property type="project" value="InterPro"/>
</dbReference>
<dbReference type="InterPro" id="IPR005835">
    <property type="entry name" value="NTP_transferase_dom"/>
</dbReference>